<sequence>MTAPLLFLDVDGPLNPYAASRDDLHRAGYRSLGLSGVLLHPGHGRALLDLPYTLVWATTWEHAANDVLAPLFGLPRLPVVEWPDAAPAYGALSFKTPTLVDRARGRPFAWVDDDIDDADRAFVADHHDAPALLHRVDPAVGLTPGDFAALASWAPASLQQ</sequence>
<dbReference type="RefSeq" id="WP_270677953.1">
    <property type="nucleotide sequence ID" value="NZ_JAQFWP010000019.1"/>
</dbReference>
<proteinExistence type="predicted"/>
<comment type="caution">
    <text evidence="1">The sequence shown here is derived from an EMBL/GenBank/DDBJ whole genome shotgun (WGS) entry which is preliminary data.</text>
</comment>
<dbReference type="Pfam" id="PF18143">
    <property type="entry name" value="HAD_SAK_2"/>
    <property type="match status" value="1"/>
</dbReference>
<keyword evidence="2" id="KW-1185">Reference proteome</keyword>
<reference evidence="1" key="1">
    <citation type="submission" date="2023-01" db="EMBL/GenBank/DDBJ databases">
        <title>Draft genome sequence of Nocardiopsis sp. LSu2-4 isolated from halophytes.</title>
        <authorList>
            <person name="Duangmal K."/>
            <person name="Chantavorakit T."/>
        </authorList>
    </citation>
    <scope>NUCLEOTIDE SEQUENCE</scope>
    <source>
        <strain evidence="1">LSu2-4</strain>
    </source>
</reference>
<organism evidence="1 2">
    <name type="scientific">Nocardiopsis suaedae</name>
    <dbReference type="NCBI Taxonomy" id="3018444"/>
    <lineage>
        <taxon>Bacteria</taxon>
        <taxon>Bacillati</taxon>
        <taxon>Actinomycetota</taxon>
        <taxon>Actinomycetes</taxon>
        <taxon>Streptosporangiales</taxon>
        <taxon>Nocardiopsidaceae</taxon>
        <taxon>Nocardiopsis</taxon>
    </lineage>
</organism>
<name>A0ABT4TLP2_9ACTN</name>
<gene>
    <name evidence="1" type="ORF">O4U47_12310</name>
</gene>
<evidence type="ECO:0000313" key="1">
    <source>
        <dbReference type="EMBL" id="MDA2805296.1"/>
    </source>
</evidence>
<accession>A0ABT4TLP2</accession>
<dbReference type="Proteomes" id="UP001165685">
    <property type="component" value="Unassembled WGS sequence"/>
</dbReference>
<evidence type="ECO:0000313" key="2">
    <source>
        <dbReference type="Proteomes" id="UP001165685"/>
    </source>
</evidence>
<protein>
    <recommendedName>
        <fullName evidence="3">Secreted protein</fullName>
    </recommendedName>
</protein>
<dbReference type="EMBL" id="JAQFWP010000019">
    <property type="protein sequence ID" value="MDA2805296.1"/>
    <property type="molecule type" value="Genomic_DNA"/>
</dbReference>
<evidence type="ECO:0008006" key="3">
    <source>
        <dbReference type="Google" id="ProtNLM"/>
    </source>
</evidence>